<evidence type="ECO:0000313" key="2">
    <source>
        <dbReference type="EnsemblMetazoa" id="AATE001112-PA.1"/>
    </source>
</evidence>
<organism evidence="2">
    <name type="scientific">Anopheles atroparvus</name>
    <name type="common">European mosquito</name>
    <dbReference type="NCBI Taxonomy" id="41427"/>
    <lineage>
        <taxon>Eukaryota</taxon>
        <taxon>Metazoa</taxon>
        <taxon>Ecdysozoa</taxon>
        <taxon>Arthropoda</taxon>
        <taxon>Hexapoda</taxon>
        <taxon>Insecta</taxon>
        <taxon>Pterygota</taxon>
        <taxon>Neoptera</taxon>
        <taxon>Endopterygota</taxon>
        <taxon>Diptera</taxon>
        <taxon>Nematocera</taxon>
        <taxon>Culicoidea</taxon>
        <taxon>Culicidae</taxon>
        <taxon>Anophelinae</taxon>
        <taxon>Anopheles</taxon>
    </lineage>
</organism>
<evidence type="ECO:0000259" key="1">
    <source>
        <dbReference type="Pfam" id="PF01757"/>
    </source>
</evidence>
<dbReference type="PANTHER" id="PTHR11161:SF22">
    <property type="entry name" value="ACYLTRANSFERASE 3 DOMAIN-CONTAINING PROTEIN-RELATED"/>
    <property type="match status" value="1"/>
</dbReference>
<dbReference type="VEuPathDB" id="VectorBase:AATE001112"/>
<dbReference type="InterPro" id="IPR052728">
    <property type="entry name" value="O2_lipid_transport_reg"/>
</dbReference>
<dbReference type="Pfam" id="PF01757">
    <property type="entry name" value="Acyl_transf_3"/>
    <property type="match status" value="1"/>
</dbReference>
<sequence length="394" mass="45595">MLVISLVSKLEQTGRRLGVLDIITISIARYVRLTPVYAFILFLEGTWLVRFLDGPLWRRGFETARIYCRRNWWANLLYINNYYATDEPCMPHTWYLAADFHMFIYGLVVCAVVLRYPKFRNYILYLLLLIWSMIAAIIVYVNEYEAVTILPPEPLRFFYWYWDMYHETYIPTHMNLINYTAAIMGSFYILHLQKKNFKTPKMFSLLWLLGMLAIPGSFMAGYFLYSNLFETPSAWMALVFPLGRIFFTALVVFLAVGFIFRASKPILRLLNIHFFGILGRLSYSAYLCHMFIDRAIGLGTRRSKNLGVFDMIASTLSTLVMSYVLGWMLCLMLESPFISLQKLLFESFNGKRKTGPPSSGHRETPANFVGIGTADGKKQIDAESAQDSTQQETL</sequence>
<accession>A0A182IKY1</accession>
<reference evidence="2" key="1">
    <citation type="submission" date="2022-08" db="UniProtKB">
        <authorList>
            <consortium name="EnsemblMetazoa"/>
        </authorList>
    </citation>
    <scope>IDENTIFICATION</scope>
    <source>
        <strain evidence="2">EBRO</strain>
    </source>
</reference>
<dbReference type="AlphaFoldDB" id="A0A182IKY1"/>
<dbReference type="InterPro" id="IPR002656">
    <property type="entry name" value="Acyl_transf_3_dom"/>
</dbReference>
<feature type="domain" description="Acyltransferase 3" evidence="1">
    <location>
        <begin position="23"/>
        <end position="326"/>
    </location>
</feature>
<name>A0A182IKY1_ANOAO</name>
<dbReference type="GO" id="GO:0016747">
    <property type="term" value="F:acyltransferase activity, transferring groups other than amino-acyl groups"/>
    <property type="evidence" value="ECO:0007669"/>
    <property type="project" value="InterPro"/>
</dbReference>
<protein>
    <recommendedName>
        <fullName evidence="1">Acyltransferase 3 domain-containing protein</fullName>
    </recommendedName>
</protein>
<dbReference type="PANTHER" id="PTHR11161">
    <property type="entry name" value="O-ACYLTRANSFERASE"/>
    <property type="match status" value="1"/>
</dbReference>
<dbReference type="EnsemblMetazoa" id="AATE001112-RA">
    <property type="protein sequence ID" value="AATE001112-PA.1"/>
    <property type="gene ID" value="AATE001112"/>
</dbReference>
<proteinExistence type="predicted"/>
<dbReference type="EMBL" id="AXCP01008800">
    <property type="status" value="NOT_ANNOTATED_CDS"/>
    <property type="molecule type" value="Genomic_DNA"/>
</dbReference>